<dbReference type="EMBL" id="JABCRI010000001">
    <property type="protein sequence ID" value="KAF8413332.1"/>
    <property type="molecule type" value="Genomic_DNA"/>
</dbReference>
<dbReference type="InterPro" id="IPR029058">
    <property type="entry name" value="AB_hydrolase_fold"/>
</dbReference>
<comment type="caution">
    <text evidence="3">The sequence shown here is derived from an EMBL/GenBank/DDBJ whole genome shotgun (WGS) entry which is preliminary data.</text>
</comment>
<reference evidence="3 4" key="1">
    <citation type="submission" date="2020-04" db="EMBL/GenBank/DDBJ databases">
        <title>Plant Genome Project.</title>
        <authorList>
            <person name="Zhang R.-G."/>
        </authorList>
    </citation>
    <scope>NUCLEOTIDE SEQUENCE [LARGE SCALE GENOMIC DNA]</scope>
    <source>
        <strain evidence="3">YNK0</strain>
        <tissue evidence="3">Leaf</tissue>
    </source>
</reference>
<evidence type="ECO:0000313" key="3">
    <source>
        <dbReference type="EMBL" id="KAF8413332.1"/>
    </source>
</evidence>
<dbReference type="GO" id="GO:0003824">
    <property type="term" value="F:catalytic activity"/>
    <property type="evidence" value="ECO:0007669"/>
    <property type="project" value="InterPro"/>
</dbReference>
<dbReference type="PANTHER" id="PTHR43433:SF5">
    <property type="entry name" value="AB HYDROLASE-1 DOMAIN-CONTAINING PROTEIN"/>
    <property type="match status" value="1"/>
</dbReference>
<dbReference type="Gene3D" id="3.40.50.1820">
    <property type="entry name" value="alpha/beta hydrolase"/>
    <property type="match status" value="1"/>
</dbReference>
<dbReference type="SUPFAM" id="SSF53474">
    <property type="entry name" value="alpha/beta-Hydrolases"/>
    <property type="match status" value="1"/>
</dbReference>
<gene>
    <name evidence="3" type="ORF">HHK36_001311</name>
</gene>
<evidence type="ECO:0000313" key="4">
    <source>
        <dbReference type="Proteomes" id="UP000655225"/>
    </source>
</evidence>
<name>A0A835A3F7_TETSI</name>
<proteinExistence type="predicted"/>
<protein>
    <recommendedName>
        <fullName evidence="2">AB hydrolase-1 domain-containing protein</fullName>
    </recommendedName>
</protein>
<dbReference type="Pfam" id="PF00561">
    <property type="entry name" value="Abhydrolase_1"/>
    <property type="match status" value="1"/>
</dbReference>
<keyword evidence="4" id="KW-1185">Reference proteome</keyword>
<evidence type="ECO:0000259" key="2">
    <source>
        <dbReference type="Pfam" id="PF00561"/>
    </source>
</evidence>
<accession>A0A835A3F7</accession>
<feature type="domain" description="AB hydrolase-1" evidence="2">
    <location>
        <begin position="357"/>
        <end position="595"/>
    </location>
</feature>
<dbReference type="InterPro" id="IPR000639">
    <property type="entry name" value="Epox_hydrolase-like"/>
</dbReference>
<dbReference type="PRINTS" id="PR00412">
    <property type="entry name" value="EPOXHYDRLASE"/>
</dbReference>
<organism evidence="3 4">
    <name type="scientific">Tetracentron sinense</name>
    <name type="common">Spur-leaf</name>
    <dbReference type="NCBI Taxonomy" id="13715"/>
    <lineage>
        <taxon>Eukaryota</taxon>
        <taxon>Viridiplantae</taxon>
        <taxon>Streptophyta</taxon>
        <taxon>Embryophyta</taxon>
        <taxon>Tracheophyta</taxon>
        <taxon>Spermatophyta</taxon>
        <taxon>Magnoliopsida</taxon>
        <taxon>Trochodendrales</taxon>
        <taxon>Trochodendraceae</taxon>
        <taxon>Tetracentron</taxon>
    </lineage>
</organism>
<dbReference type="InterPro" id="IPR050471">
    <property type="entry name" value="AB_hydrolase"/>
</dbReference>
<dbReference type="OrthoDB" id="19657at2759"/>
<dbReference type="PANTHER" id="PTHR43433">
    <property type="entry name" value="HYDROLASE, ALPHA/BETA FOLD FAMILY PROTEIN"/>
    <property type="match status" value="1"/>
</dbReference>
<feature type="region of interest" description="Disordered" evidence="1">
    <location>
        <begin position="315"/>
        <end position="336"/>
    </location>
</feature>
<dbReference type="Proteomes" id="UP000655225">
    <property type="component" value="Unassembled WGS sequence"/>
</dbReference>
<evidence type="ECO:0000256" key="1">
    <source>
        <dbReference type="SAM" id="MobiDB-lite"/>
    </source>
</evidence>
<sequence>MVGGGASSLELIPQKRGCQGGVLQKKSQEWICFGETLACPSSLPSVITPVSWTQGNEASWPVWSSLLVSTQQDSLGLVRECGLAGLSPLSPSSSDPFGLNPLIERSSPPNKGQSILLVSLPISTSGGSRKGSLVDRASRCESFASIGSFFIKRIEHSRWFQSRSRFGGSVGLNPSCSLLRSVARALSEDMHQLLSRSCSASNSSLGGPRASDILVALDSITSSARKSSIALILKGGGSDDGMDCSGANRPLALMYVPKVEKSILSKLNGSDSNLRALACYAEVSPGLVDVLEGTTDLELGHRCGRLDNPSLRISSSKDGLVSASSRSTQDSPGLAGTHSSWGLQIKYLTSTEIPTYGNFNNPCEEIAGDDNEGMEICAFDNRGMGRSSVPIKKSEYTTTIMAKDAIALMDHLGWRKAHVFGHSMGAMIACKLAAIVPDRILSLALLNVTGGGFECFPKFDCQSISIAIRFLRAKTPEQRAAVDLDTHYTKDYLEEYIGPNTRRTILYQEYVKCISSTGMQSNYGFQGQANACWTHKMTRTEIEVIRSAGFLISFIHGRHDIIAQIHYAKKLAEKLQPSARMVDLHGGHLVSHERPEEVNQALLELIKASEMKLSPHDWSNLPQKGWQEMGKQMSLNRRNTEGENCLSLMFDMLLKLQLSLSCFYDIFVMAFDYGSKVFGSLKPVRVGSSLS</sequence>
<dbReference type="InterPro" id="IPR000073">
    <property type="entry name" value="AB_hydrolase_1"/>
</dbReference>
<dbReference type="AlphaFoldDB" id="A0A835A3F7"/>